<protein>
    <submittedName>
        <fullName evidence="1">Uncharacterized protein</fullName>
    </submittedName>
</protein>
<evidence type="ECO:0000313" key="2">
    <source>
        <dbReference type="Proteomes" id="UP000070617"/>
    </source>
</evidence>
<dbReference type="PATRIC" id="fig|134605.3.peg.58"/>
<name>A0A133NLD9_9FUSO</name>
<proteinExistence type="predicted"/>
<comment type="caution">
    <text evidence="1">The sequence shown here is derived from an EMBL/GenBank/DDBJ whole genome shotgun (WGS) entry which is preliminary data.</text>
</comment>
<dbReference type="EMBL" id="LRPX01000002">
    <property type="protein sequence ID" value="KXA17105.1"/>
    <property type="molecule type" value="Genomic_DNA"/>
</dbReference>
<dbReference type="AlphaFoldDB" id="A0A133NLD9"/>
<dbReference type="STRING" id="134605.HMPREF3206_00057"/>
<keyword evidence="2" id="KW-1185">Reference proteome</keyword>
<gene>
    <name evidence="1" type="ORF">HMPREF3206_00057</name>
</gene>
<dbReference type="RefSeq" id="WP_005964795.1">
    <property type="nucleotide sequence ID" value="NZ_KQ956508.1"/>
</dbReference>
<sequence length="40" mass="4551">MKLSQLKKVIGYFGNITFKELEDIILSSPKLKELILGDVE</sequence>
<reference evidence="2" key="1">
    <citation type="submission" date="2016-01" db="EMBL/GenBank/DDBJ databases">
        <authorList>
            <person name="Mitreva M."/>
            <person name="Pepin K.H."/>
            <person name="Mihindukulasuriya K.A."/>
            <person name="Fulton R."/>
            <person name="Fronick C."/>
            <person name="O'Laughlin M."/>
            <person name="Miner T."/>
            <person name="Herter B."/>
            <person name="Rosa B.A."/>
            <person name="Cordes M."/>
            <person name="Tomlinson C."/>
            <person name="Wollam A."/>
            <person name="Palsikar V.B."/>
            <person name="Mardis E.R."/>
            <person name="Wilson R.K."/>
        </authorList>
    </citation>
    <scope>NUCLEOTIDE SEQUENCE [LARGE SCALE GENOMIC DNA]</scope>
    <source>
        <strain evidence="2">CMW8396</strain>
    </source>
</reference>
<accession>A0A133NLD9</accession>
<dbReference type="Proteomes" id="UP000070617">
    <property type="component" value="Unassembled WGS sequence"/>
</dbReference>
<evidence type="ECO:0000313" key="1">
    <source>
        <dbReference type="EMBL" id="KXA17105.1"/>
    </source>
</evidence>
<organism evidence="1 2">
    <name type="scientific">Fusobacterium equinum</name>
    <dbReference type="NCBI Taxonomy" id="134605"/>
    <lineage>
        <taxon>Bacteria</taxon>
        <taxon>Fusobacteriati</taxon>
        <taxon>Fusobacteriota</taxon>
        <taxon>Fusobacteriia</taxon>
        <taxon>Fusobacteriales</taxon>
        <taxon>Fusobacteriaceae</taxon>
        <taxon>Fusobacterium</taxon>
    </lineage>
</organism>